<dbReference type="Proteomes" id="UP001140206">
    <property type="component" value="Chromosome 5"/>
</dbReference>
<dbReference type="GO" id="GO:0016787">
    <property type="term" value="F:hydrolase activity"/>
    <property type="evidence" value="ECO:0007669"/>
    <property type="project" value="UniProtKB-KW"/>
</dbReference>
<dbReference type="GO" id="GO:0004518">
    <property type="term" value="F:nuclease activity"/>
    <property type="evidence" value="ECO:0007669"/>
    <property type="project" value="UniProtKB-KW"/>
</dbReference>
<reference evidence="11" key="1">
    <citation type="submission" date="2022-08" db="EMBL/GenBank/DDBJ databases">
        <authorList>
            <person name="Marques A."/>
        </authorList>
    </citation>
    <scope>NUCLEOTIDE SEQUENCE</scope>
    <source>
        <strain evidence="11">RhyPub2mFocal</strain>
        <tissue evidence="11">Leaves</tissue>
    </source>
</reference>
<dbReference type="GO" id="GO:0005634">
    <property type="term" value="C:nucleus"/>
    <property type="evidence" value="ECO:0007669"/>
    <property type="project" value="UniProtKB-SubCell"/>
</dbReference>
<proteinExistence type="inferred from homology"/>
<keyword evidence="6" id="KW-0378">Hydrolase</keyword>
<dbReference type="PANTHER" id="PTHR22930">
    <property type="match status" value="1"/>
</dbReference>
<keyword evidence="4" id="KW-0540">Nuclease</keyword>
<evidence type="ECO:0000256" key="2">
    <source>
        <dbReference type="ARBA" id="ARBA00004123"/>
    </source>
</evidence>
<gene>
    <name evidence="11" type="ORF">LUZ62_081931</name>
</gene>
<comment type="caution">
    <text evidence="11">The sequence shown here is derived from an EMBL/GenBank/DDBJ whole genome shotgun (WGS) entry which is preliminary data.</text>
</comment>
<organism evidence="11 12">
    <name type="scientific">Rhynchospora pubera</name>
    <dbReference type="NCBI Taxonomy" id="906938"/>
    <lineage>
        <taxon>Eukaryota</taxon>
        <taxon>Viridiplantae</taxon>
        <taxon>Streptophyta</taxon>
        <taxon>Embryophyta</taxon>
        <taxon>Tracheophyta</taxon>
        <taxon>Spermatophyta</taxon>
        <taxon>Magnoliopsida</taxon>
        <taxon>Liliopsida</taxon>
        <taxon>Poales</taxon>
        <taxon>Cyperaceae</taxon>
        <taxon>Cyperoideae</taxon>
        <taxon>Rhynchosporeae</taxon>
        <taxon>Rhynchospora</taxon>
    </lineage>
</organism>
<evidence type="ECO:0000256" key="3">
    <source>
        <dbReference type="ARBA" id="ARBA00006958"/>
    </source>
</evidence>
<dbReference type="AlphaFoldDB" id="A0AAV8BWG0"/>
<dbReference type="Pfam" id="PF13359">
    <property type="entry name" value="DDE_Tnp_4"/>
    <property type="match status" value="1"/>
</dbReference>
<evidence type="ECO:0000256" key="6">
    <source>
        <dbReference type="ARBA" id="ARBA00022801"/>
    </source>
</evidence>
<evidence type="ECO:0000256" key="7">
    <source>
        <dbReference type="ARBA" id="ARBA00023242"/>
    </source>
</evidence>
<dbReference type="PANTHER" id="PTHR22930:SF259">
    <property type="entry name" value="OS08G0106900 PROTEIN"/>
    <property type="match status" value="1"/>
</dbReference>
<evidence type="ECO:0000259" key="10">
    <source>
        <dbReference type="Pfam" id="PF26138"/>
    </source>
</evidence>
<keyword evidence="7" id="KW-0539">Nucleus</keyword>
<comment type="similarity">
    <text evidence="3">Belongs to the HARBI1 family.</text>
</comment>
<protein>
    <submittedName>
        <fullName evidence="11">Nuclease</fullName>
    </submittedName>
</protein>
<evidence type="ECO:0000256" key="1">
    <source>
        <dbReference type="ARBA" id="ARBA00001968"/>
    </source>
</evidence>
<comment type="cofactor">
    <cofactor evidence="1">
        <name>a divalent metal cation</name>
        <dbReference type="ChEBI" id="CHEBI:60240"/>
    </cofactor>
</comment>
<dbReference type="InterPro" id="IPR058353">
    <property type="entry name" value="DUF8040"/>
</dbReference>
<dbReference type="GO" id="GO:0046872">
    <property type="term" value="F:metal ion binding"/>
    <property type="evidence" value="ECO:0007669"/>
    <property type="project" value="UniProtKB-KW"/>
</dbReference>
<feature type="region of interest" description="Disordered" evidence="8">
    <location>
        <begin position="365"/>
        <end position="402"/>
    </location>
</feature>
<sequence length="418" mass="48559">MDSDSDSDSDSDEEMEQQMKMQMAALLLMQQNIRRRNLIKACMLEWILEVENDRPMSRAEMITNQLEGHHERCYDNYRMSTDNFNTLCNELKSKGLQCNGEVIIEEQVGMFLQLLGQACHLRKVGEDFQHSLETVWRCIRNVLHYVEKLSSDYIKQPNSNTPRHPMLADGTQYGLFKDAIGAIDGTHIRAYPNLKDQYKERFINRKGEYTQNVMAAVDFDGNFLAVVAGWEGSAHDNTILCSSLQKGLLYVPPGKYYLVDTGYENTLQFLAPYRRTCYHLGTFRDRSRGRSEYRYDKPEELFNHRHAQLRNIVERTFDVLKVRFHILKDMAPFDFDIQVKIVGACCILHNFIKHHNRLKNVSDESFFRDPQGTNGSEVQGNSDDEYSQDRDAEISDLPNGANLREHIKNSLWQMRQSA</sequence>
<dbReference type="InterPro" id="IPR045249">
    <property type="entry name" value="HARBI1-like"/>
</dbReference>
<evidence type="ECO:0000259" key="9">
    <source>
        <dbReference type="Pfam" id="PF13359"/>
    </source>
</evidence>
<evidence type="ECO:0000256" key="4">
    <source>
        <dbReference type="ARBA" id="ARBA00022722"/>
    </source>
</evidence>
<feature type="domain" description="DUF8040" evidence="10">
    <location>
        <begin position="56"/>
        <end position="146"/>
    </location>
</feature>
<feature type="compositionally biased region" description="Polar residues" evidence="8">
    <location>
        <begin position="371"/>
        <end position="381"/>
    </location>
</feature>
<evidence type="ECO:0000313" key="11">
    <source>
        <dbReference type="EMBL" id="KAJ4747526.1"/>
    </source>
</evidence>
<evidence type="ECO:0000313" key="12">
    <source>
        <dbReference type="Proteomes" id="UP001140206"/>
    </source>
</evidence>
<accession>A0AAV8BWG0</accession>
<dbReference type="EMBL" id="JAMFTS010000005">
    <property type="protein sequence ID" value="KAJ4747526.1"/>
    <property type="molecule type" value="Genomic_DNA"/>
</dbReference>
<keyword evidence="12" id="KW-1185">Reference proteome</keyword>
<dbReference type="Pfam" id="PF26138">
    <property type="entry name" value="DUF8040"/>
    <property type="match status" value="1"/>
</dbReference>
<dbReference type="InterPro" id="IPR027806">
    <property type="entry name" value="HARBI1_dom"/>
</dbReference>
<evidence type="ECO:0000256" key="8">
    <source>
        <dbReference type="SAM" id="MobiDB-lite"/>
    </source>
</evidence>
<name>A0AAV8BWG0_9POAL</name>
<keyword evidence="5" id="KW-0479">Metal-binding</keyword>
<feature type="domain" description="DDE Tnp4" evidence="9">
    <location>
        <begin position="183"/>
        <end position="350"/>
    </location>
</feature>
<evidence type="ECO:0000256" key="5">
    <source>
        <dbReference type="ARBA" id="ARBA00022723"/>
    </source>
</evidence>
<comment type="subcellular location">
    <subcellularLocation>
        <location evidence="2">Nucleus</location>
    </subcellularLocation>
</comment>